<dbReference type="CDD" id="cd06170">
    <property type="entry name" value="LuxR_C_like"/>
    <property type="match status" value="1"/>
</dbReference>
<organism evidence="6">
    <name type="scientific">bioreactor metagenome</name>
    <dbReference type="NCBI Taxonomy" id="1076179"/>
    <lineage>
        <taxon>unclassified sequences</taxon>
        <taxon>metagenomes</taxon>
        <taxon>ecological metagenomes</taxon>
    </lineage>
</organism>
<evidence type="ECO:0000256" key="2">
    <source>
        <dbReference type="ARBA" id="ARBA00023125"/>
    </source>
</evidence>
<sequence>MAVQNHALWYNTSQPHPPKSMTAARPAQNLTIFAYRYCMKLTDNRSRSTVVFMLFSAWLISLPYEGQVLYALFNRYGVEPAQGVLGAIIAQLLGMICCMFIAKSIWKAKRILVGSTLICLFGSIFFFFQVPFVLRIVLLVISFVSGFFIPAWGYFYRAYTPSGERMGTIAKALAFSSLIMIPVNLCAVYFSAHLALCLDIALLVLVLIVLEKIDVPQQPAERDIRRLEHVSQPQTLFALCCFILVITVNSGLMFQVIMPAYSQIGIFADFYWAVPYIAAILLVNRFGGRAKNPYLLYVAISMLGFAFVAFSAFERSFWSYLLVDTLLLGACGINDLFWWSILGEMLDFDQNPARTFGIGLGANVAGVLLGKFIGALPVFARSAQASTLLGMAIVCFAVMLMPPLHRQLSLVIRKNTFLVSLSSLPPEQQQETVARIGGETDLSERESEIAMLLLKGYPYKLIASRLYISESTVKSHVQNIYGKLGIHSRTELIEQFSASGGSTFS</sequence>
<keyword evidence="4" id="KW-0812">Transmembrane</keyword>
<feature type="transmembrane region" description="Helical" evidence="4">
    <location>
        <begin position="319"/>
        <end position="339"/>
    </location>
</feature>
<feature type="transmembrane region" description="Helical" evidence="4">
    <location>
        <begin position="264"/>
        <end position="282"/>
    </location>
</feature>
<feature type="domain" description="HTH luxR-type" evidence="5">
    <location>
        <begin position="435"/>
        <end position="500"/>
    </location>
</feature>
<dbReference type="PANTHER" id="PTHR44688:SF16">
    <property type="entry name" value="DNA-BINDING TRANSCRIPTIONAL ACTIVATOR DEVR_DOSR"/>
    <property type="match status" value="1"/>
</dbReference>
<evidence type="ECO:0000256" key="3">
    <source>
        <dbReference type="ARBA" id="ARBA00023163"/>
    </source>
</evidence>
<dbReference type="PANTHER" id="PTHR44688">
    <property type="entry name" value="DNA-BINDING TRANSCRIPTIONAL ACTIVATOR DEVR_DOSR"/>
    <property type="match status" value="1"/>
</dbReference>
<dbReference type="GO" id="GO:0006355">
    <property type="term" value="P:regulation of DNA-templated transcription"/>
    <property type="evidence" value="ECO:0007669"/>
    <property type="project" value="InterPro"/>
</dbReference>
<keyword evidence="1" id="KW-0805">Transcription regulation</keyword>
<feature type="transmembrane region" description="Helical" evidence="4">
    <location>
        <begin position="111"/>
        <end position="130"/>
    </location>
</feature>
<dbReference type="Pfam" id="PF00196">
    <property type="entry name" value="GerE"/>
    <property type="match status" value="1"/>
</dbReference>
<evidence type="ECO:0000259" key="5">
    <source>
        <dbReference type="PROSITE" id="PS50043"/>
    </source>
</evidence>
<feature type="transmembrane region" description="Helical" evidence="4">
    <location>
        <begin position="136"/>
        <end position="156"/>
    </location>
</feature>
<reference evidence="6" key="1">
    <citation type="submission" date="2019-08" db="EMBL/GenBank/DDBJ databases">
        <authorList>
            <person name="Kucharzyk K."/>
            <person name="Murdoch R.W."/>
            <person name="Higgins S."/>
            <person name="Loffler F."/>
        </authorList>
    </citation>
    <scope>NUCLEOTIDE SEQUENCE</scope>
</reference>
<accession>A0A644YJ75</accession>
<keyword evidence="3" id="KW-0804">Transcription</keyword>
<feature type="transmembrane region" description="Helical" evidence="4">
    <location>
        <begin position="385"/>
        <end position="404"/>
    </location>
</feature>
<dbReference type="InterPro" id="IPR016032">
    <property type="entry name" value="Sig_transdc_resp-reg_C-effctor"/>
</dbReference>
<dbReference type="Gene3D" id="1.10.10.10">
    <property type="entry name" value="Winged helix-like DNA-binding domain superfamily/Winged helix DNA-binding domain"/>
    <property type="match status" value="1"/>
</dbReference>
<dbReference type="GO" id="GO:0003677">
    <property type="term" value="F:DNA binding"/>
    <property type="evidence" value="ECO:0007669"/>
    <property type="project" value="UniProtKB-KW"/>
</dbReference>
<dbReference type="AlphaFoldDB" id="A0A644YJ75"/>
<keyword evidence="4" id="KW-0472">Membrane</keyword>
<feature type="transmembrane region" description="Helical" evidence="4">
    <location>
        <begin position="196"/>
        <end position="215"/>
    </location>
</feature>
<evidence type="ECO:0000313" key="6">
    <source>
        <dbReference type="EMBL" id="MPM28546.1"/>
    </source>
</evidence>
<dbReference type="SMART" id="SM00421">
    <property type="entry name" value="HTH_LUXR"/>
    <property type="match status" value="1"/>
</dbReference>
<dbReference type="InterPro" id="IPR000792">
    <property type="entry name" value="Tscrpt_reg_LuxR_C"/>
</dbReference>
<name>A0A644YJ75_9ZZZZ</name>
<feature type="transmembrane region" description="Helical" evidence="4">
    <location>
        <begin position="84"/>
        <end position="102"/>
    </location>
</feature>
<feature type="transmembrane region" description="Helical" evidence="4">
    <location>
        <begin position="360"/>
        <end position="379"/>
    </location>
</feature>
<feature type="transmembrane region" description="Helical" evidence="4">
    <location>
        <begin position="294"/>
        <end position="313"/>
    </location>
</feature>
<keyword evidence="2" id="KW-0238">DNA-binding</keyword>
<dbReference type="InterPro" id="IPR036259">
    <property type="entry name" value="MFS_trans_sf"/>
</dbReference>
<evidence type="ECO:0000256" key="1">
    <source>
        <dbReference type="ARBA" id="ARBA00023015"/>
    </source>
</evidence>
<dbReference type="SUPFAM" id="SSF103473">
    <property type="entry name" value="MFS general substrate transporter"/>
    <property type="match status" value="1"/>
</dbReference>
<feature type="transmembrane region" description="Helical" evidence="4">
    <location>
        <begin position="46"/>
        <end position="64"/>
    </location>
</feature>
<keyword evidence="4" id="KW-1133">Transmembrane helix</keyword>
<feature type="transmembrane region" description="Helical" evidence="4">
    <location>
        <begin position="236"/>
        <end position="258"/>
    </location>
</feature>
<dbReference type="InterPro" id="IPR036388">
    <property type="entry name" value="WH-like_DNA-bd_sf"/>
</dbReference>
<evidence type="ECO:0000256" key="4">
    <source>
        <dbReference type="SAM" id="Phobius"/>
    </source>
</evidence>
<gene>
    <name evidence="6" type="ORF">SDC9_75072</name>
</gene>
<proteinExistence type="predicted"/>
<dbReference type="PROSITE" id="PS00622">
    <property type="entry name" value="HTH_LUXR_1"/>
    <property type="match status" value="1"/>
</dbReference>
<dbReference type="EMBL" id="VSSQ01005283">
    <property type="protein sequence ID" value="MPM28546.1"/>
    <property type="molecule type" value="Genomic_DNA"/>
</dbReference>
<dbReference type="PRINTS" id="PR00038">
    <property type="entry name" value="HTHLUXR"/>
</dbReference>
<dbReference type="PROSITE" id="PS50043">
    <property type="entry name" value="HTH_LUXR_2"/>
    <property type="match status" value="1"/>
</dbReference>
<dbReference type="SUPFAM" id="SSF46894">
    <property type="entry name" value="C-terminal effector domain of the bipartite response regulators"/>
    <property type="match status" value="1"/>
</dbReference>
<comment type="caution">
    <text evidence="6">The sequence shown here is derived from an EMBL/GenBank/DDBJ whole genome shotgun (WGS) entry which is preliminary data.</text>
</comment>
<protein>
    <recommendedName>
        <fullName evidence="5">HTH luxR-type domain-containing protein</fullName>
    </recommendedName>
</protein>